<dbReference type="GO" id="GO:0003677">
    <property type="term" value="F:DNA binding"/>
    <property type="evidence" value="ECO:0007669"/>
    <property type="project" value="UniProtKB-UniRule"/>
</dbReference>
<dbReference type="SUPFAM" id="SSF48498">
    <property type="entry name" value="Tetracyclin repressor-like, C-terminal domain"/>
    <property type="match status" value="1"/>
</dbReference>
<dbReference type="SUPFAM" id="SSF46689">
    <property type="entry name" value="Homeodomain-like"/>
    <property type="match status" value="1"/>
</dbReference>
<evidence type="ECO:0000256" key="2">
    <source>
        <dbReference type="ARBA" id="ARBA00023125"/>
    </source>
</evidence>
<keyword evidence="2 4" id="KW-0238">DNA-binding</keyword>
<dbReference type="AlphaFoldDB" id="A0A1E3L1V6"/>
<evidence type="ECO:0000313" key="7">
    <source>
        <dbReference type="Proteomes" id="UP000094578"/>
    </source>
</evidence>
<dbReference type="InterPro" id="IPR036271">
    <property type="entry name" value="Tet_transcr_reg_TetR-rel_C_sf"/>
</dbReference>
<keyword evidence="1" id="KW-0805">Transcription regulation</keyword>
<dbReference type="PANTHER" id="PTHR47506">
    <property type="entry name" value="TRANSCRIPTIONAL REGULATORY PROTEIN"/>
    <property type="match status" value="1"/>
</dbReference>
<dbReference type="PATRIC" id="fig|1886670.3.peg.3524"/>
<feature type="domain" description="HTH tetR-type" evidence="5">
    <location>
        <begin position="6"/>
        <end position="66"/>
    </location>
</feature>
<dbReference type="PROSITE" id="PS50977">
    <property type="entry name" value="HTH_TETR_2"/>
    <property type="match status" value="1"/>
</dbReference>
<accession>A0A1E3L1V6</accession>
<dbReference type="InterPro" id="IPR011075">
    <property type="entry name" value="TetR_C"/>
</dbReference>
<evidence type="ECO:0000259" key="5">
    <source>
        <dbReference type="PROSITE" id="PS50977"/>
    </source>
</evidence>
<reference evidence="6 7" key="1">
    <citation type="submission" date="2016-08" db="EMBL/GenBank/DDBJ databases">
        <title>Genome sequencing of Paenibacillus sp. TI45-13ar, isolated from Korean traditional nuruk.</title>
        <authorList>
            <person name="Kim S.-J."/>
        </authorList>
    </citation>
    <scope>NUCLEOTIDE SEQUENCE [LARGE SCALE GENOMIC DNA]</scope>
    <source>
        <strain evidence="6 7">TI45-13ar</strain>
    </source>
</reference>
<dbReference type="InterPro" id="IPR009057">
    <property type="entry name" value="Homeodomain-like_sf"/>
</dbReference>
<evidence type="ECO:0000256" key="1">
    <source>
        <dbReference type="ARBA" id="ARBA00023015"/>
    </source>
</evidence>
<gene>
    <name evidence="6" type="ORF">PTI45_03466</name>
</gene>
<evidence type="ECO:0000313" key="6">
    <source>
        <dbReference type="EMBL" id="ODP27145.1"/>
    </source>
</evidence>
<keyword evidence="3" id="KW-0804">Transcription</keyword>
<dbReference type="RefSeq" id="WP_069328853.1">
    <property type="nucleotide sequence ID" value="NZ_MDER01000066.1"/>
</dbReference>
<dbReference type="InterPro" id="IPR001647">
    <property type="entry name" value="HTH_TetR"/>
</dbReference>
<dbReference type="Gene3D" id="1.10.10.60">
    <property type="entry name" value="Homeodomain-like"/>
    <property type="match status" value="1"/>
</dbReference>
<protein>
    <submittedName>
        <fullName evidence="6">HTH-type transcriptional repressor ComR</fullName>
    </submittedName>
</protein>
<dbReference type="Pfam" id="PF00440">
    <property type="entry name" value="TetR_N"/>
    <property type="match status" value="1"/>
</dbReference>
<dbReference type="STRING" id="1886670.PTI45_03466"/>
<dbReference type="PANTHER" id="PTHR47506:SF1">
    <property type="entry name" value="HTH-TYPE TRANSCRIPTIONAL REGULATOR YJDC"/>
    <property type="match status" value="1"/>
</dbReference>
<dbReference type="Proteomes" id="UP000094578">
    <property type="component" value="Unassembled WGS sequence"/>
</dbReference>
<organism evidence="6 7">
    <name type="scientific">Paenibacillus nuruki</name>
    <dbReference type="NCBI Taxonomy" id="1886670"/>
    <lineage>
        <taxon>Bacteria</taxon>
        <taxon>Bacillati</taxon>
        <taxon>Bacillota</taxon>
        <taxon>Bacilli</taxon>
        <taxon>Bacillales</taxon>
        <taxon>Paenibacillaceae</taxon>
        <taxon>Paenibacillus</taxon>
    </lineage>
</organism>
<dbReference type="Pfam" id="PF16925">
    <property type="entry name" value="TetR_C_13"/>
    <property type="match status" value="1"/>
</dbReference>
<name>A0A1E3L1V6_9BACL</name>
<proteinExistence type="predicted"/>
<feature type="DNA-binding region" description="H-T-H motif" evidence="4">
    <location>
        <begin position="29"/>
        <end position="48"/>
    </location>
</feature>
<comment type="caution">
    <text evidence="6">The sequence shown here is derived from an EMBL/GenBank/DDBJ whole genome shotgun (WGS) entry which is preliminary data.</text>
</comment>
<sequence length="192" mass="21633">MSRSKEFDVNEVLDKAMILFWEQGYEKTSMSDLVTHMGIHRRSLYDTFGDKHSLFLQAITRYMGKVQANLTSEIKPSQTATEALYAIFQFMVTDQEDLPSGCLLVNSVTELAARDAEVNAKSIESFKGTEDMLEQIILWGQQDGEFTTKQSAKELAEYLHTVSIGIRVMGRSSVDKAKLLHIVDVSIDLLKS</sequence>
<dbReference type="EMBL" id="MDER01000066">
    <property type="protein sequence ID" value="ODP27145.1"/>
    <property type="molecule type" value="Genomic_DNA"/>
</dbReference>
<dbReference type="Gene3D" id="1.10.357.10">
    <property type="entry name" value="Tetracycline Repressor, domain 2"/>
    <property type="match status" value="1"/>
</dbReference>
<evidence type="ECO:0000256" key="3">
    <source>
        <dbReference type="ARBA" id="ARBA00023163"/>
    </source>
</evidence>
<keyword evidence="7" id="KW-1185">Reference proteome</keyword>
<evidence type="ECO:0000256" key="4">
    <source>
        <dbReference type="PROSITE-ProRule" id="PRU00335"/>
    </source>
</evidence>